<comment type="caution">
    <text evidence="2">The sequence shown here is derived from an EMBL/GenBank/DDBJ whole genome shotgun (WGS) entry which is preliminary data.</text>
</comment>
<accession>A0A833NZ43</accession>
<evidence type="ECO:0000313" key="2">
    <source>
        <dbReference type="EMBL" id="KAF0135107.1"/>
    </source>
</evidence>
<proteinExistence type="predicted"/>
<dbReference type="EMBL" id="WPAF01000002">
    <property type="protein sequence ID" value="KAF0135107.1"/>
    <property type="molecule type" value="Genomic_DNA"/>
</dbReference>
<evidence type="ECO:0000256" key="1">
    <source>
        <dbReference type="SAM" id="MobiDB-lite"/>
    </source>
</evidence>
<feature type="region of interest" description="Disordered" evidence="1">
    <location>
        <begin position="1"/>
        <end position="20"/>
    </location>
</feature>
<evidence type="ECO:0000313" key="3">
    <source>
        <dbReference type="Proteomes" id="UP000488506"/>
    </source>
</evidence>
<sequence>MANLSRANLSRGKSRESSEAKIDQVLEKISVIEKDISSLKNGQQSLEKGQNTLAQDVVSLKQGQQKLEDGQTKHYDLIQKQGILLEQVASDVKAVAEGHAVIRSEMQRGFEEVKEQIKFVDDKVTFVADKVNKIDQKLDEHIRLPAHV</sequence>
<dbReference type="Proteomes" id="UP000488506">
    <property type="component" value="Unassembled WGS sequence"/>
</dbReference>
<reference evidence="2 3" key="1">
    <citation type="submission" date="2019-12" db="EMBL/GenBank/DDBJ databases">
        <authorList>
            <person name="Wolfe R."/>
            <person name="Danczak R."/>
            <person name="Wilkins M."/>
        </authorList>
    </citation>
    <scope>NUCLEOTIDE SEQUENCE [LARGE SCALE GENOMIC DNA]</scope>
    <source>
        <strain evidence="2">X2_MaxBin.013</strain>
    </source>
</reference>
<dbReference type="AlphaFoldDB" id="A0A833NZ43"/>
<name>A0A833NZ43_UNCSA</name>
<organism evidence="2 3">
    <name type="scientific">Candidatus Saganbacteria bacterium</name>
    <dbReference type="NCBI Taxonomy" id="2575572"/>
    <lineage>
        <taxon>Bacteria</taxon>
        <taxon>Bacillati</taxon>
        <taxon>Saganbacteria</taxon>
    </lineage>
</organism>
<gene>
    <name evidence="2" type="ORF">FD145_245</name>
</gene>
<protein>
    <submittedName>
        <fullName evidence="2">Uncharacterized protein</fullName>
    </submittedName>
</protein>